<dbReference type="EMBL" id="JAPNNL010000011">
    <property type="protein sequence ID" value="MDA0632726.1"/>
    <property type="molecule type" value="Genomic_DNA"/>
</dbReference>
<evidence type="ECO:0000313" key="3">
    <source>
        <dbReference type="Proteomes" id="UP001144036"/>
    </source>
</evidence>
<organism evidence="2 3">
    <name type="scientific">Nonomuraea corallina</name>
    <dbReference type="NCBI Taxonomy" id="2989783"/>
    <lineage>
        <taxon>Bacteria</taxon>
        <taxon>Bacillati</taxon>
        <taxon>Actinomycetota</taxon>
        <taxon>Actinomycetes</taxon>
        <taxon>Streptosporangiales</taxon>
        <taxon>Streptosporangiaceae</taxon>
        <taxon>Nonomuraea</taxon>
    </lineage>
</organism>
<proteinExistence type="predicted"/>
<dbReference type="Gene3D" id="3.50.50.60">
    <property type="entry name" value="FAD/NAD(P)-binding domain"/>
    <property type="match status" value="1"/>
</dbReference>
<evidence type="ECO:0000256" key="1">
    <source>
        <dbReference type="ARBA" id="ARBA00023002"/>
    </source>
</evidence>
<accession>A0ABT4S710</accession>
<dbReference type="PANTHER" id="PTHR43539:SF78">
    <property type="entry name" value="FLAVIN-CONTAINING MONOOXYGENASE"/>
    <property type="match status" value="1"/>
</dbReference>
<keyword evidence="3" id="KW-1185">Reference proteome</keyword>
<dbReference type="PANTHER" id="PTHR43539">
    <property type="entry name" value="FLAVIN-BINDING MONOOXYGENASE-LIKE PROTEIN (AFU_ORTHOLOGUE AFUA_4G09220)"/>
    <property type="match status" value="1"/>
</dbReference>
<dbReference type="RefSeq" id="WP_270153577.1">
    <property type="nucleotide sequence ID" value="NZ_JAPNNL010000011.1"/>
</dbReference>
<dbReference type="SUPFAM" id="SSF51905">
    <property type="entry name" value="FAD/NAD(P)-binding domain"/>
    <property type="match status" value="2"/>
</dbReference>
<dbReference type="Pfam" id="PF13738">
    <property type="entry name" value="Pyr_redox_3"/>
    <property type="match status" value="1"/>
</dbReference>
<dbReference type="PRINTS" id="PR00368">
    <property type="entry name" value="FADPNR"/>
</dbReference>
<dbReference type="Proteomes" id="UP001144036">
    <property type="component" value="Unassembled WGS sequence"/>
</dbReference>
<comment type="caution">
    <text evidence="2">The sequence shown here is derived from an EMBL/GenBank/DDBJ whole genome shotgun (WGS) entry which is preliminary data.</text>
</comment>
<protein>
    <submittedName>
        <fullName evidence="2">NAD(P)-binding domain-containing protein</fullName>
    </submittedName>
</protein>
<sequence length="422" mass="46503">MRGRTIIERFTAVVVGAGHAGLAASHFLTERSIDHVVLERGEVANSWRRERWDSFRLLTPNWQTRLPGLSYEGPDPDGYMTMDEVTGFVERFAAVSRAPVRTRTEVTSVRPAADGYHVTTSRGEIGCRTVVIASGACNRPVVPPFHEAVPSSVEQLTPFDYREPGQLPDGGVLVVGASATGVQLAAELRRSGRPVILSVGEHVRLPRTYRGRDVLWWMDASGVWDQRYDEVDDLTRARRLPSPQLVGTPERATLDLNALTAMGVELVGRWAAVRDGRALFSGGLRNVFSLADLKMERLLGTFDEWAAATGRDAEVGPPERFAPTAVPASARLQLDLRGGEIRSIVWATGFRPDYGWLDVPVVDEKGRLRHDGGVVDGPGMYALGLPVLRRRRSTFIHGIESDAREVIDHLARYVAQGSNIRK</sequence>
<evidence type="ECO:0000313" key="2">
    <source>
        <dbReference type="EMBL" id="MDA0632726.1"/>
    </source>
</evidence>
<gene>
    <name evidence="2" type="ORF">OUY22_04800</name>
</gene>
<keyword evidence="1" id="KW-0560">Oxidoreductase</keyword>
<name>A0ABT4S710_9ACTN</name>
<dbReference type="InterPro" id="IPR036188">
    <property type="entry name" value="FAD/NAD-bd_sf"/>
</dbReference>
<dbReference type="PRINTS" id="PR00411">
    <property type="entry name" value="PNDRDTASEI"/>
</dbReference>
<reference evidence="2" key="1">
    <citation type="submission" date="2022-11" db="EMBL/GenBank/DDBJ databases">
        <title>Nonomuraea corallina sp. nov., a new species of the genus Nonomuraea isolated from sea side sediment in Thai sea.</title>
        <authorList>
            <person name="Ngamcharungchit C."/>
            <person name="Matsumoto A."/>
            <person name="Suriyachadkun C."/>
            <person name="Panbangred W."/>
            <person name="Inahashi Y."/>
            <person name="Intra B."/>
        </authorList>
    </citation>
    <scope>NUCLEOTIDE SEQUENCE</scope>
    <source>
        <strain evidence="2">MCN248</strain>
    </source>
</reference>
<dbReference type="InterPro" id="IPR050982">
    <property type="entry name" value="Auxin_biosynth/cation_transpt"/>
</dbReference>